<dbReference type="Pfam" id="PF05669">
    <property type="entry name" value="Med31"/>
    <property type="match status" value="1"/>
</dbReference>
<organism evidence="9 10">
    <name type="scientific">Trichomonas vaginalis (strain ATCC PRA-98 / G3)</name>
    <dbReference type="NCBI Taxonomy" id="412133"/>
    <lineage>
        <taxon>Eukaryota</taxon>
        <taxon>Metamonada</taxon>
        <taxon>Parabasalia</taxon>
        <taxon>Trichomonadida</taxon>
        <taxon>Trichomonadidae</taxon>
        <taxon>Trichomonas</taxon>
    </lineage>
</organism>
<reference evidence="9" key="2">
    <citation type="journal article" date="2007" name="Science">
        <title>Draft genome sequence of the sexually transmitted pathogen Trichomonas vaginalis.</title>
        <authorList>
            <person name="Carlton J.M."/>
            <person name="Hirt R.P."/>
            <person name="Silva J.C."/>
            <person name="Delcher A.L."/>
            <person name="Schatz M."/>
            <person name="Zhao Q."/>
            <person name="Wortman J.R."/>
            <person name="Bidwell S.L."/>
            <person name="Alsmark U.C.M."/>
            <person name="Besteiro S."/>
            <person name="Sicheritz-Ponten T."/>
            <person name="Noel C.J."/>
            <person name="Dacks J.B."/>
            <person name="Foster P.G."/>
            <person name="Simillion C."/>
            <person name="Van de Peer Y."/>
            <person name="Miranda-Saavedra D."/>
            <person name="Barton G.J."/>
            <person name="Westrop G.D."/>
            <person name="Mueller S."/>
            <person name="Dessi D."/>
            <person name="Fiori P.L."/>
            <person name="Ren Q."/>
            <person name="Paulsen I."/>
            <person name="Zhang H."/>
            <person name="Bastida-Corcuera F.D."/>
            <person name="Simoes-Barbosa A."/>
            <person name="Brown M.T."/>
            <person name="Hayes R.D."/>
            <person name="Mukherjee M."/>
            <person name="Okumura C.Y."/>
            <person name="Schneider R."/>
            <person name="Smith A.J."/>
            <person name="Vanacova S."/>
            <person name="Villalvazo M."/>
            <person name="Haas B.J."/>
            <person name="Pertea M."/>
            <person name="Feldblyum T.V."/>
            <person name="Utterback T.R."/>
            <person name="Shu C.L."/>
            <person name="Osoegawa K."/>
            <person name="de Jong P.J."/>
            <person name="Hrdy I."/>
            <person name="Horvathova L."/>
            <person name="Zubacova Z."/>
            <person name="Dolezal P."/>
            <person name="Malik S.B."/>
            <person name="Logsdon J.M. Jr."/>
            <person name="Henze K."/>
            <person name="Gupta A."/>
            <person name="Wang C.C."/>
            <person name="Dunne R.L."/>
            <person name="Upcroft J.A."/>
            <person name="Upcroft P."/>
            <person name="White O."/>
            <person name="Salzberg S.L."/>
            <person name="Tang P."/>
            <person name="Chiu C.-H."/>
            <person name="Lee Y.-S."/>
            <person name="Embley T.M."/>
            <person name="Coombs G.H."/>
            <person name="Mottram J.C."/>
            <person name="Tachezy J."/>
            <person name="Fraser-Liggett C.M."/>
            <person name="Johnson P.J."/>
        </authorList>
    </citation>
    <scope>NUCLEOTIDE SEQUENCE [LARGE SCALE GENOMIC DNA]</scope>
    <source>
        <strain evidence="9">G3</strain>
    </source>
</reference>
<feature type="compositionally biased region" description="Acidic residues" evidence="8">
    <location>
        <begin position="1"/>
        <end position="17"/>
    </location>
</feature>
<dbReference type="GO" id="GO:0003712">
    <property type="term" value="F:transcription coregulator activity"/>
    <property type="evidence" value="ECO:0007669"/>
    <property type="project" value="InterPro"/>
</dbReference>
<dbReference type="Gene3D" id="1.10.10.1340">
    <property type="entry name" value="Mediator of RNA polymerase II, submodule Med31 (Soh1)"/>
    <property type="match status" value="1"/>
</dbReference>
<keyword evidence="4 7" id="KW-0010">Activator</keyword>
<comment type="function">
    <text evidence="7">Component of the Mediator complex, a coactivator involved in the regulated transcription of nearly all RNA polymerase II-dependent genes. Mediator functions as a bridge to convey information from gene-specific regulatory proteins to the basal RNA polymerase II transcription machinery. Mediator is recruited to promoters by direct interactions with regulatory proteins and serves as a scaffold for the assembly of a functional preinitiation complex with RNA polymerase II and the general transcription factors.</text>
</comment>
<evidence type="ECO:0000256" key="2">
    <source>
        <dbReference type="ARBA" id="ARBA00006378"/>
    </source>
</evidence>
<comment type="subunit">
    <text evidence="7">Component of the Mediator complex.</text>
</comment>
<dbReference type="GO" id="GO:0006357">
    <property type="term" value="P:regulation of transcription by RNA polymerase II"/>
    <property type="evidence" value="ECO:0000318"/>
    <property type="project" value="GO_Central"/>
</dbReference>
<dbReference type="eggNOG" id="KOG4086">
    <property type="taxonomic scope" value="Eukaryota"/>
</dbReference>
<evidence type="ECO:0000256" key="1">
    <source>
        <dbReference type="ARBA" id="ARBA00004123"/>
    </source>
</evidence>
<dbReference type="PANTHER" id="PTHR13186">
    <property type="entry name" value="MEDIATOR OF RNA POLYMERASE II TRANSCRIPTION SUBUNIT 31"/>
    <property type="match status" value="1"/>
</dbReference>
<dbReference type="InParanoid" id="A2EJQ8"/>
<proteinExistence type="inferred from homology"/>
<dbReference type="GO" id="GO:0016592">
    <property type="term" value="C:mediator complex"/>
    <property type="evidence" value="ECO:0000318"/>
    <property type="project" value="GO_Central"/>
</dbReference>
<sequence>MSDSGFEDVDDFQDVPEETTSKPEPPKQESSGFEDATTEIAPAEPEKLDANALAEENKKRFVMELEFVQSLANPQYLNFLASQNYFNDPAFCRFLQYLLYWDTPKYSKYIRYPQCLFFLHQLQDPNFRTFLLNTNNIRNIDTCTYQYWAYYMRNRLDFTLPDDDKIGFVSLLPKTEKKKEHKKHKDKSKHKDKHKLKDKPANPQPAPVPPV</sequence>
<comment type="similarity">
    <text evidence="2 7">Belongs to the Mediator complex subunit 31 family.</text>
</comment>
<feature type="compositionally biased region" description="Basic residues" evidence="8">
    <location>
        <begin position="179"/>
        <end position="197"/>
    </location>
</feature>
<evidence type="ECO:0000256" key="6">
    <source>
        <dbReference type="ARBA" id="ARBA00023242"/>
    </source>
</evidence>
<evidence type="ECO:0000256" key="4">
    <source>
        <dbReference type="ARBA" id="ARBA00023159"/>
    </source>
</evidence>
<dbReference type="EMBL" id="DS113407">
    <property type="protein sequence ID" value="EAY07132.1"/>
    <property type="molecule type" value="Genomic_DNA"/>
</dbReference>
<evidence type="ECO:0000256" key="8">
    <source>
        <dbReference type="SAM" id="MobiDB-lite"/>
    </source>
</evidence>
<keyword evidence="5 7" id="KW-0804">Transcription</keyword>
<evidence type="ECO:0000313" key="9">
    <source>
        <dbReference type="EMBL" id="EAY07132.1"/>
    </source>
</evidence>
<dbReference type="SMR" id="A2EJQ8"/>
<evidence type="ECO:0000256" key="5">
    <source>
        <dbReference type="ARBA" id="ARBA00023163"/>
    </source>
</evidence>
<dbReference type="STRING" id="5722.A2EJQ8"/>
<dbReference type="AlphaFoldDB" id="A2EJQ8"/>
<keyword evidence="10" id="KW-1185">Reference proteome</keyword>
<dbReference type="Proteomes" id="UP000001542">
    <property type="component" value="Unassembled WGS sequence"/>
</dbReference>
<protein>
    <recommendedName>
        <fullName evidence="7">Mediator of RNA polymerase II transcription subunit 31</fullName>
    </recommendedName>
</protein>
<comment type="subcellular location">
    <subcellularLocation>
        <location evidence="1 7">Nucleus</location>
    </subcellularLocation>
</comment>
<dbReference type="GO" id="GO:0070847">
    <property type="term" value="C:core mediator complex"/>
    <property type="evidence" value="ECO:0000318"/>
    <property type="project" value="GO_Central"/>
</dbReference>
<dbReference type="InterPro" id="IPR038089">
    <property type="entry name" value="Med31_sf"/>
</dbReference>
<gene>
    <name evidence="9" type="ORF">TVAG_342960</name>
</gene>
<evidence type="ECO:0000313" key="10">
    <source>
        <dbReference type="Proteomes" id="UP000001542"/>
    </source>
</evidence>
<dbReference type="OrthoDB" id="10257739at2759"/>
<dbReference type="VEuPathDB" id="TrichDB:TVAGG3_0579790"/>
<reference evidence="9" key="1">
    <citation type="submission" date="2006-10" db="EMBL/GenBank/DDBJ databases">
        <authorList>
            <person name="Amadeo P."/>
            <person name="Zhao Q."/>
            <person name="Wortman J."/>
            <person name="Fraser-Liggett C."/>
            <person name="Carlton J."/>
        </authorList>
    </citation>
    <scope>NUCLEOTIDE SEQUENCE</scope>
    <source>
        <strain evidence="9">G3</strain>
    </source>
</reference>
<feature type="region of interest" description="Disordered" evidence="8">
    <location>
        <begin position="176"/>
        <end position="211"/>
    </location>
</feature>
<feature type="compositionally biased region" description="Pro residues" evidence="8">
    <location>
        <begin position="202"/>
        <end position="211"/>
    </location>
</feature>
<keyword evidence="6 7" id="KW-0539">Nucleus</keyword>
<accession>A2EJQ8</accession>
<dbReference type="KEGG" id="tva:4765018"/>
<dbReference type="InterPro" id="IPR008831">
    <property type="entry name" value="Mediator_Med31"/>
</dbReference>
<dbReference type="RefSeq" id="XP_001319355.1">
    <property type="nucleotide sequence ID" value="XM_001319320.1"/>
</dbReference>
<evidence type="ECO:0000256" key="3">
    <source>
        <dbReference type="ARBA" id="ARBA00023015"/>
    </source>
</evidence>
<evidence type="ECO:0000256" key="7">
    <source>
        <dbReference type="RuleBase" id="RU364129"/>
    </source>
</evidence>
<keyword evidence="3 7" id="KW-0805">Transcription regulation</keyword>
<feature type="region of interest" description="Disordered" evidence="8">
    <location>
        <begin position="1"/>
        <end position="47"/>
    </location>
</feature>
<name>A2EJQ8_TRIV3</name>
<dbReference type="VEuPathDB" id="TrichDB:TVAG_342960"/>